<name>A0A512NN83_9HYPH</name>
<keyword evidence="2" id="KW-1185">Reference proteome</keyword>
<protein>
    <recommendedName>
        <fullName evidence="3">HTH iclR-type domain-containing protein</fullName>
    </recommendedName>
</protein>
<evidence type="ECO:0000313" key="1">
    <source>
        <dbReference type="EMBL" id="GEP60416.1"/>
    </source>
</evidence>
<organism evidence="1 2">
    <name type="scientific">Reyranella soli</name>
    <dbReference type="NCBI Taxonomy" id="1230389"/>
    <lineage>
        <taxon>Bacteria</taxon>
        <taxon>Pseudomonadati</taxon>
        <taxon>Pseudomonadota</taxon>
        <taxon>Alphaproteobacteria</taxon>
        <taxon>Hyphomicrobiales</taxon>
        <taxon>Reyranellaceae</taxon>
        <taxon>Reyranella</taxon>
    </lineage>
</organism>
<accession>A0A512NN83</accession>
<comment type="caution">
    <text evidence="1">The sequence shown here is derived from an EMBL/GenBank/DDBJ whole genome shotgun (WGS) entry which is preliminary data.</text>
</comment>
<evidence type="ECO:0000313" key="2">
    <source>
        <dbReference type="Proteomes" id="UP000321058"/>
    </source>
</evidence>
<reference evidence="1 2" key="1">
    <citation type="submission" date="2019-07" db="EMBL/GenBank/DDBJ databases">
        <title>Whole genome shotgun sequence of Reyranella soli NBRC 108950.</title>
        <authorList>
            <person name="Hosoyama A."/>
            <person name="Uohara A."/>
            <person name="Ohji S."/>
            <person name="Ichikawa N."/>
        </authorList>
    </citation>
    <scope>NUCLEOTIDE SEQUENCE [LARGE SCALE GENOMIC DNA]</scope>
    <source>
        <strain evidence="1 2">NBRC 108950</strain>
    </source>
</reference>
<dbReference type="Proteomes" id="UP000321058">
    <property type="component" value="Unassembled WGS sequence"/>
</dbReference>
<evidence type="ECO:0008006" key="3">
    <source>
        <dbReference type="Google" id="ProtNLM"/>
    </source>
</evidence>
<dbReference type="EMBL" id="BKAJ01000163">
    <property type="protein sequence ID" value="GEP60416.1"/>
    <property type="molecule type" value="Genomic_DNA"/>
</dbReference>
<sequence length="281" mass="30761">MTAAQRHVRPVARVSTEYYLRAFDSMTQLQQDIADAAIFMALVHGQLIAPHRKAIGVRELSRKIGMPYETLRRHTQVLVRSGRCVSTGRGLAVPVSVLKSRVITTFIRSLYVNTVRLLVDLTRVGVAAFPSASWRPPLSGRLTKEQTAIAVAGLGLLLTGMRLMRDYWAGDLMKGLVYTAIWTANVKHVANTSLATSATVLADSQRQPVSVGAVSRSLRLPYETVRRHADALLREGICVRAGRQGLVVLATTHVQTEPGAIAGYRLVLEFLGELRRAGVTV</sequence>
<proteinExistence type="predicted"/>
<gene>
    <name evidence="1" type="ORF">RSO01_75820</name>
</gene>
<dbReference type="AlphaFoldDB" id="A0A512NN83"/>